<feature type="non-terminal residue" evidence="1">
    <location>
        <position position="1"/>
    </location>
</feature>
<protein>
    <submittedName>
        <fullName evidence="1">7540_t:CDS:1</fullName>
    </submittedName>
</protein>
<organism evidence="1 2">
    <name type="scientific">Scutellospora calospora</name>
    <dbReference type="NCBI Taxonomy" id="85575"/>
    <lineage>
        <taxon>Eukaryota</taxon>
        <taxon>Fungi</taxon>
        <taxon>Fungi incertae sedis</taxon>
        <taxon>Mucoromycota</taxon>
        <taxon>Glomeromycotina</taxon>
        <taxon>Glomeromycetes</taxon>
        <taxon>Diversisporales</taxon>
        <taxon>Gigasporaceae</taxon>
        <taxon>Scutellospora</taxon>
    </lineage>
</organism>
<proteinExistence type="predicted"/>
<evidence type="ECO:0000313" key="1">
    <source>
        <dbReference type="EMBL" id="CAG8556501.1"/>
    </source>
</evidence>
<comment type="caution">
    <text evidence="1">The sequence shown here is derived from an EMBL/GenBank/DDBJ whole genome shotgun (WGS) entry which is preliminary data.</text>
</comment>
<dbReference type="EMBL" id="CAJVPM010008602">
    <property type="protein sequence ID" value="CAG8556501.1"/>
    <property type="molecule type" value="Genomic_DNA"/>
</dbReference>
<reference evidence="1" key="1">
    <citation type="submission" date="2021-06" db="EMBL/GenBank/DDBJ databases">
        <authorList>
            <person name="Kallberg Y."/>
            <person name="Tangrot J."/>
            <person name="Rosling A."/>
        </authorList>
    </citation>
    <scope>NUCLEOTIDE SEQUENCE</scope>
    <source>
        <strain evidence="1">AU212A</strain>
    </source>
</reference>
<evidence type="ECO:0000313" key="2">
    <source>
        <dbReference type="Proteomes" id="UP000789860"/>
    </source>
</evidence>
<accession>A0ACA9LZH5</accession>
<gene>
    <name evidence="1" type="ORF">SCALOS_LOCUS5360</name>
</gene>
<keyword evidence="2" id="KW-1185">Reference proteome</keyword>
<sequence>SGTARLYDMLQAFGGILRMWEEHSDYDLAQQDYRKRKYPFDFATYEQFEKNALRFWEFASNSTRELGPLAICLFGICVNAASVERLASPIGETTDQPTDGQIGLNIDTDEDNGLYDESSDITNADDWENQLRDWEQMLIDEEVTRQEEEEEQRNNPYDYIEGDLLNNYKHPAVDDKAKWELCSIFSVQFQKPDYMNNDK</sequence>
<dbReference type="Proteomes" id="UP000789860">
    <property type="component" value="Unassembled WGS sequence"/>
</dbReference>
<name>A0ACA9LZH5_9GLOM</name>